<evidence type="ECO:0000256" key="4">
    <source>
        <dbReference type="RuleBase" id="RU000363"/>
    </source>
</evidence>
<evidence type="ECO:0000256" key="1">
    <source>
        <dbReference type="ARBA" id="ARBA00006484"/>
    </source>
</evidence>
<dbReference type="PANTHER" id="PTHR24322:SF748">
    <property type="entry name" value="FI23927P1-RELATED"/>
    <property type="match status" value="1"/>
</dbReference>
<keyword evidence="5" id="KW-0812">Transmembrane</keyword>
<organism evidence="6 7">
    <name type="scientific">Vespula pensylvanica</name>
    <name type="common">Western yellow jacket</name>
    <name type="synonym">Wasp</name>
    <dbReference type="NCBI Taxonomy" id="30213"/>
    <lineage>
        <taxon>Eukaryota</taxon>
        <taxon>Metazoa</taxon>
        <taxon>Ecdysozoa</taxon>
        <taxon>Arthropoda</taxon>
        <taxon>Hexapoda</taxon>
        <taxon>Insecta</taxon>
        <taxon>Pterygota</taxon>
        <taxon>Neoptera</taxon>
        <taxon>Endopterygota</taxon>
        <taxon>Hymenoptera</taxon>
        <taxon>Apocrita</taxon>
        <taxon>Aculeata</taxon>
        <taxon>Vespoidea</taxon>
        <taxon>Vespidae</taxon>
        <taxon>Vespinae</taxon>
        <taxon>Vespula</taxon>
    </lineage>
</organism>
<dbReference type="OrthoDB" id="10253736at2759"/>
<dbReference type="SUPFAM" id="SSF51735">
    <property type="entry name" value="NAD(P)-binding Rossmann-fold domains"/>
    <property type="match status" value="1"/>
</dbReference>
<evidence type="ECO:0000313" key="6">
    <source>
        <dbReference type="EMBL" id="KAF7397019.1"/>
    </source>
</evidence>
<dbReference type="PRINTS" id="PR00080">
    <property type="entry name" value="SDRFAMILY"/>
</dbReference>
<dbReference type="Gene3D" id="3.40.50.720">
    <property type="entry name" value="NAD(P)-binding Rossmann-like Domain"/>
    <property type="match status" value="1"/>
</dbReference>
<evidence type="ECO:0000313" key="7">
    <source>
        <dbReference type="Proteomes" id="UP000600918"/>
    </source>
</evidence>
<feature type="transmembrane region" description="Helical" evidence="5">
    <location>
        <begin position="12"/>
        <end position="30"/>
    </location>
</feature>
<dbReference type="InterPro" id="IPR036291">
    <property type="entry name" value="NAD(P)-bd_dom_sf"/>
</dbReference>
<comment type="caution">
    <text evidence="6">The sequence shown here is derived from an EMBL/GenBank/DDBJ whole genome shotgun (WGS) entry which is preliminary data.</text>
</comment>
<keyword evidence="7" id="KW-1185">Reference proteome</keyword>
<comment type="similarity">
    <text evidence="1 4">Belongs to the short-chain dehydrogenases/reductases (SDR) family.</text>
</comment>
<dbReference type="FunFam" id="3.40.50.720:FF:000202">
    <property type="entry name" value="Short-chain dehydrogenase/reductase family 16C member 6"/>
    <property type="match status" value="1"/>
</dbReference>
<dbReference type="Pfam" id="PF00106">
    <property type="entry name" value="adh_short"/>
    <property type="match status" value="1"/>
</dbReference>
<proteinExistence type="inferred from homology"/>
<dbReference type="PANTHER" id="PTHR24322">
    <property type="entry name" value="PKSB"/>
    <property type="match status" value="1"/>
</dbReference>
<dbReference type="EMBL" id="JACSDY010000020">
    <property type="protein sequence ID" value="KAF7397019.1"/>
    <property type="molecule type" value="Genomic_DNA"/>
</dbReference>
<protein>
    <submittedName>
        <fullName evidence="6">Uncharacterized protein</fullName>
    </submittedName>
</protein>
<dbReference type="InterPro" id="IPR002347">
    <property type="entry name" value="SDR_fam"/>
</dbReference>
<dbReference type="AlphaFoldDB" id="A0A834K1T2"/>
<keyword evidence="5" id="KW-1133">Transmembrane helix</keyword>
<dbReference type="Proteomes" id="UP000600918">
    <property type="component" value="Unassembled WGS sequence"/>
</dbReference>
<dbReference type="PRINTS" id="PR00081">
    <property type="entry name" value="GDHRDH"/>
</dbReference>
<evidence type="ECO:0000256" key="2">
    <source>
        <dbReference type="ARBA" id="ARBA00023002"/>
    </source>
</evidence>
<keyword evidence="5" id="KW-0472">Membrane</keyword>
<dbReference type="GO" id="GO:0016616">
    <property type="term" value="F:oxidoreductase activity, acting on the CH-OH group of donors, NAD or NADP as acceptor"/>
    <property type="evidence" value="ECO:0007669"/>
    <property type="project" value="TreeGrafter"/>
</dbReference>
<accession>A0A834K1T2</accession>
<name>A0A834K1T2_VESPE</name>
<evidence type="ECO:0000256" key="5">
    <source>
        <dbReference type="SAM" id="Phobius"/>
    </source>
</evidence>
<keyword evidence="2" id="KW-0560">Oxidoreductase</keyword>
<evidence type="ECO:0000256" key="3">
    <source>
        <dbReference type="ARBA" id="ARBA00023027"/>
    </source>
</evidence>
<reference evidence="6" key="1">
    <citation type="journal article" date="2020" name="G3 (Bethesda)">
        <title>High-Quality Assemblies for Three Invasive Social Wasps from the &lt;i&gt;Vespula&lt;/i&gt; Genus.</title>
        <authorList>
            <person name="Harrop T.W.R."/>
            <person name="Guhlin J."/>
            <person name="McLaughlin G.M."/>
            <person name="Permina E."/>
            <person name="Stockwell P."/>
            <person name="Gilligan J."/>
            <person name="Le Lec M.F."/>
            <person name="Gruber M.A.M."/>
            <person name="Quinn O."/>
            <person name="Lovegrove M."/>
            <person name="Duncan E.J."/>
            <person name="Remnant E.J."/>
            <person name="Van Eeckhoven J."/>
            <person name="Graham B."/>
            <person name="Knapp R.A."/>
            <person name="Langford K.W."/>
            <person name="Kronenberg Z."/>
            <person name="Press M.O."/>
            <person name="Eacker S.M."/>
            <person name="Wilson-Rankin E.E."/>
            <person name="Purcell J."/>
            <person name="Lester P.J."/>
            <person name="Dearden P.K."/>
        </authorList>
    </citation>
    <scope>NUCLEOTIDE SEQUENCE</scope>
    <source>
        <strain evidence="6">Volc-1</strain>
    </source>
</reference>
<dbReference type="CDD" id="cd05339">
    <property type="entry name" value="17beta-HSDXI-like_SDR_c"/>
    <property type="match status" value="1"/>
</dbReference>
<gene>
    <name evidence="6" type="ORF">H0235_016556</name>
</gene>
<dbReference type="GO" id="GO:0005811">
    <property type="term" value="C:lipid droplet"/>
    <property type="evidence" value="ECO:0007669"/>
    <property type="project" value="TreeGrafter"/>
</dbReference>
<sequence>MSFIELIRDLLSFILFSITAILESILRIFIPRKYQMKDISGEVALVTGGGGGLGRLLALRLANLGVIVVVWDINQKGIEETVKLVQAAGGTCYGYVCDLCNREDIYKKAALLKEEVGKVTILINNAGVVNVMKFLETPDNLLIRTMDVNIMSHFWTVKAFLPAMMESNKGHIVSIASMAGHVGIPKLVDYCTSKYAAVGFDEALRIELEYEGYNNINTTVVCPYFLRSTGMFGNGYSGFLPNLSPNEVAEKTITSLRCNNKYIMIPEYFQILLPFKWVFPWTCISMVLRGLVREISPIHESTVETNVINNKNKNINVKDREDDMIRQQLTRHISSSERKP</sequence>
<keyword evidence="3" id="KW-0520">NAD</keyword>